<gene>
    <name evidence="4" type="primary">nagB</name>
    <name evidence="6" type="ORF">SAMN04488544_3546</name>
</gene>
<dbReference type="AlphaFoldDB" id="A0A1H2N8N0"/>
<protein>
    <recommendedName>
        <fullName evidence="4">Glucosamine-6-phosphate deaminase</fullName>
        <ecNumber evidence="4">3.5.99.6</ecNumber>
    </recommendedName>
    <alternativeName>
        <fullName evidence="4">GlcN6P deaminase</fullName>
        <shortName evidence="4">GNPDA</shortName>
    </alternativeName>
    <alternativeName>
        <fullName evidence="4">Glucosamine-6-phosphate isomerase</fullName>
    </alternativeName>
</protein>
<feature type="site" description="Part of the allosteric site" evidence="4">
    <location>
        <position position="156"/>
    </location>
</feature>
<evidence type="ECO:0000256" key="4">
    <source>
        <dbReference type="HAMAP-Rule" id="MF_01241"/>
    </source>
</evidence>
<evidence type="ECO:0000256" key="1">
    <source>
        <dbReference type="ARBA" id="ARBA00000644"/>
    </source>
</evidence>
<dbReference type="GO" id="GO:0004342">
    <property type="term" value="F:glucosamine-6-phosphate deaminase activity"/>
    <property type="evidence" value="ECO:0007669"/>
    <property type="project" value="UniProtKB-UniRule"/>
</dbReference>
<dbReference type="PROSITE" id="PS01161">
    <property type="entry name" value="GLC_GALNAC_ISOMERASE"/>
    <property type="match status" value="1"/>
</dbReference>
<dbReference type="PANTHER" id="PTHR11280:SF5">
    <property type="entry name" value="GLUCOSAMINE-6-PHOSPHATE ISOMERASE"/>
    <property type="match status" value="1"/>
</dbReference>
<dbReference type="HAMAP" id="MF_01241">
    <property type="entry name" value="GlcN6P_deamin"/>
    <property type="match status" value="1"/>
</dbReference>
<organism evidence="6 7">
    <name type="scientific">Microlunatus sagamiharensis</name>
    <dbReference type="NCBI Taxonomy" id="546874"/>
    <lineage>
        <taxon>Bacteria</taxon>
        <taxon>Bacillati</taxon>
        <taxon>Actinomycetota</taxon>
        <taxon>Actinomycetes</taxon>
        <taxon>Propionibacteriales</taxon>
        <taxon>Propionibacteriaceae</taxon>
        <taxon>Microlunatus</taxon>
    </lineage>
</organism>
<feature type="domain" description="Glucosamine/galactosamine-6-phosphate isomerase" evidence="5">
    <location>
        <begin position="9"/>
        <end position="230"/>
    </location>
</feature>
<dbReference type="InterPro" id="IPR037171">
    <property type="entry name" value="NagB/RpiA_transferase-like"/>
</dbReference>
<dbReference type="Pfam" id="PF01182">
    <property type="entry name" value="Glucosamine_iso"/>
    <property type="match status" value="1"/>
</dbReference>
<dbReference type="SUPFAM" id="SSF100950">
    <property type="entry name" value="NagB/RpiA/CoA transferase-like"/>
    <property type="match status" value="1"/>
</dbReference>
<dbReference type="GO" id="GO:0005737">
    <property type="term" value="C:cytoplasm"/>
    <property type="evidence" value="ECO:0007669"/>
    <property type="project" value="TreeGrafter"/>
</dbReference>
<evidence type="ECO:0000256" key="2">
    <source>
        <dbReference type="ARBA" id="ARBA00022801"/>
    </source>
</evidence>
<dbReference type="GO" id="GO:0006046">
    <property type="term" value="P:N-acetylglucosamine catabolic process"/>
    <property type="evidence" value="ECO:0007669"/>
    <property type="project" value="UniProtKB-UniRule"/>
</dbReference>
<dbReference type="EC" id="3.5.99.6" evidence="4"/>
<accession>A0A1H2N8N0</accession>
<dbReference type="Proteomes" id="UP000198825">
    <property type="component" value="Chromosome I"/>
</dbReference>
<dbReference type="EMBL" id="LT629799">
    <property type="protein sequence ID" value="SDV01857.1"/>
    <property type="molecule type" value="Genomic_DNA"/>
</dbReference>
<dbReference type="NCBIfam" id="NF001684">
    <property type="entry name" value="PRK00443.1-4"/>
    <property type="match status" value="1"/>
</dbReference>
<comment type="similarity">
    <text evidence="4">Belongs to the glucosamine/galactosamine-6-phosphate isomerase family. NagB subfamily.</text>
</comment>
<evidence type="ECO:0000256" key="3">
    <source>
        <dbReference type="ARBA" id="ARBA00023277"/>
    </source>
</evidence>
<dbReference type="UniPathway" id="UPA00629">
    <property type="reaction ID" value="UER00684"/>
</dbReference>
<dbReference type="GO" id="GO:0042802">
    <property type="term" value="F:identical protein binding"/>
    <property type="evidence" value="ECO:0007669"/>
    <property type="project" value="TreeGrafter"/>
</dbReference>
<dbReference type="OrthoDB" id="9791139at2"/>
<keyword evidence="3 4" id="KW-0119">Carbohydrate metabolism</keyword>
<dbReference type="InterPro" id="IPR018321">
    <property type="entry name" value="Glucosamine6P_isomerase_CS"/>
</dbReference>
<reference evidence="7" key="1">
    <citation type="submission" date="2016-10" db="EMBL/GenBank/DDBJ databases">
        <authorList>
            <person name="Varghese N."/>
            <person name="Submissions S."/>
        </authorList>
    </citation>
    <scope>NUCLEOTIDE SEQUENCE [LARGE SCALE GENOMIC DNA]</scope>
    <source>
        <strain evidence="7">DSM 21743</strain>
    </source>
</reference>
<dbReference type="InterPro" id="IPR004547">
    <property type="entry name" value="Glucosamine6P_isomerase"/>
</dbReference>
<comment type="activity regulation">
    <text evidence="4">Allosterically activated by N-acetylglucosamine 6-phosphate (GlcNAc6P).</text>
</comment>
<feature type="site" description="Part of the allosteric site" evidence="4">
    <location>
        <position position="153"/>
    </location>
</feature>
<feature type="active site" description="Proton acceptor; for enolization step" evidence="4">
    <location>
        <position position="67"/>
    </location>
</feature>
<feature type="active site" description="Proton acceptor; for ring-opening step" evidence="4">
    <location>
        <position position="138"/>
    </location>
</feature>
<dbReference type="RefSeq" id="WP_091077439.1">
    <property type="nucleotide sequence ID" value="NZ_LT629799.1"/>
</dbReference>
<evidence type="ECO:0000313" key="6">
    <source>
        <dbReference type="EMBL" id="SDV01857.1"/>
    </source>
</evidence>
<feature type="active site" description="For ring-opening step" evidence="4">
    <location>
        <position position="143"/>
    </location>
</feature>
<keyword evidence="7" id="KW-1185">Reference proteome</keyword>
<keyword evidence="2 4" id="KW-0378">Hydrolase</keyword>
<dbReference type="InterPro" id="IPR006148">
    <property type="entry name" value="Glc/Gal-6P_isomerase"/>
</dbReference>
<sequence length="260" mass="27760">MEIVILPSATEVGALAARKIVRLVREKPDAVLGLATGSSPLAIYAALAEHVRDGSLDVTGVSAFALDEYVGIPAEHPESYAAVIHREVTAPLHLDPDRVQVPDGRAPDLEAAGERYEDAIRAAGGVDLQILGIGANGHVGFNEPTSSFASRTRIKTLTERTRSDNARFFDRPDEVPTHCLTQGLGTIMDARELLLVAQGSGKAAAVAAAVEGPVTSMCPASILQHHRRATIMVDEDAAAGLTLGDYYRWTYANKPAWQQF</sequence>
<dbReference type="GO" id="GO:0019262">
    <property type="term" value="P:N-acetylneuraminate catabolic process"/>
    <property type="evidence" value="ECO:0007669"/>
    <property type="project" value="UniProtKB-UniRule"/>
</dbReference>
<feature type="active site" description="For ring-opening step" evidence="4">
    <location>
        <position position="136"/>
    </location>
</feature>
<comment type="function">
    <text evidence="4">Catalyzes the reversible isomerization-deamination of glucosamine 6-phosphate (GlcN6P) to form fructose 6-phosphate (Fru6P) and ammonium ion.</text>
</comment>
<dbReference type="GO" id="GO:0005975">
    <property type="term" value="P:carbohydrate metabolic process"/>
    <property type="evidence" value="ECO:0007669"/>
    <property type="project" value="InterPro"/>
</dbReference>
<dbReference type="PANTHER" id="PTHR11280">
    <property type="entry name" value="GLUCOSAMINE-6-PHOSPHATE ISOMERASE"/>
    <property type="match status" value="1"/>
</dbReference>
<dbReference type="GO" id="GO:0006043">
    <property type="term" value="P:glucosamine catabolic process"/>
    <property type="evidence" value="ECO:0007669"/>
    <property type="project" value="TreeGrafter"/>
</dbReference>
<keyword evidence="4" id="KW-0021">Allosteric enzyme</keyword>
<dbReference type="NCBIfam" id="TIGR00502">
    <property type="entry name" value="nagB"/>
    <property type="match status" value="1"/>
</dbReference>
<dbReference type="CDD" id="cd01399">
    <property type="entry name" value="GlcN6P_deaminase"/>
    <property type="match status" value="1"/>
</dbReference>
<comment type="pathway">
    <text evidence="4">Amino-sugar metabolism; N-acetylneuraminate degradation; D-fructose 6-phosphate from N-acetylneuraminate: step 5/5.</text>
</comment>
<feature type="site" description="Part of the allosteric site" evidence="4">
    <location>
        <position position="155"/>
    </location>
</feature>
<evidence type="ECO:0000259" key="5">
    <source>
        <dbReference type="Pfam" id="PF01182"/>
    </source>
</evidence>
<comment type="caution">
    <text evidence="4">Lacks conserved residue(s) required for the propagation of feature annotation.</text>
</comment>
<dbReference type="FunFam" id="3.40.50.1360:FF:000003">
    <property type="entry name" value="Glucosamine-6-phosphate deaminase"/>
    <property type="match status" value="1"/>
</dbReference>
<evidence type="ECO:0000313" key="7">
    <source>
        <dbReference type="Proteomes" id="UP000198825"/>
    </source>
</evidence>
<proteinExistence type="inferred from homology"/>
<comment type="catalytic activity">
    <reaction evidence="1 4">
        <text>alpha-D-glucosamine 6-phosphate + H2O = beta-D-fructose 6-phosphate + NH4(+)</text>
        <dbReference type="Rhea" id="RHEA:12172"/>
        <dbReference type="ChEBI" id="CHEBI:15377"/>
        <dbReference type="ChEBI" id="CHEBI:28938"/>
        <dbReference type="ChEBI" id="CHEBI:57634"/>
        <dbReference type="ChEBI" id="CHEBI:75989"/>
        <dbReference type="EC" id="3.5.99.6"/>
    </reaction>
</comment>
<name>A0A1H2N8N0_9ACTN</name>
<dbReference type="STRING" id="546874.SAMN04488544_3546"/>
<feature type="site" description="Part of the allosteric site" evidence="4">
    <location>
        <position position="146"/>
    </location>
</feature>
<dbReference type="Gene3D" id="3.40.50.1360">
    <property type="match status" value="1"/>
</dbReference>